<dbReference type="EMBL" id="WWEN01000009">
    <property type="protein sequence ID" value="MYM57139.1"/>
    <property type="molecule type" value="Genomic_DNA"/>
</dbReference>
<protein>
    <submittedName>
        <fullName evidence="2">Alpha/beta fold hydrolase</fullName>
    </submittedName>
</protein>
<evidence type="ECO:0000313" key="2">
    <source>
        <dbReference type="EMBL" id="MYM57139.1"/>
    </source>
</evidence>
<dbReference type="PANTHER" id="PTHR43433">
    <property type="entry name" value="HYDROLASE, ALPHA/BETA FOLD FAMILY PROTEIN"/>
    <property type="match status" value="1"/>
</dbReference>
<proteinExistence type="predicted"/>
<dbReference type="Proteomes" id="UP000479043">
    <property type="component" value="Unassembled WGS sequence"/>
</dbReference>
<gene>
    <name evidence="2" type="ORF">GR167_17615</name>
</gene>
<organism evidence="2 3">
    <name type="scientific">Thalassovita mangrovi</name>
    <dbReference type="NCBI Taxonomy" id="2692236"/>
    <lineage>
        <taxon>Bacteria</taxon>
        <taxon>Pseudomonadati</taxon>
        <taxon>Pseudomonadota</taxon>
        <taxon>Alphaproteobacteria</taxon>
        <taxon>Rhodobacterales</taxon>
        <taxon>Roseobacteraceae</taxon>
        <taxon>Thalassovita</taxon>
    </lineage>
</organism>
<name>A0A6L8LVH1_9RHOB</name>
<dbReference type="Pfam" id="PF12697">
    <property type="entry name" value="Abhydrolase_6"/>
    <property type="match status" value="1"/>
</dbReference>
<keyword evidence="2" id="KW-0378">Hydrolase</keyword>
<dbReference type="PANTHER" id="PTHR43433:SF5">
    <property type="entry name" value="AB HYDROLASE-1 DOMAIN-CONTAINING PROTEIN"/>
    <property type="match status" value="1"/>
</dbReference>
<accession>A0A6L8LVH1</accession>
<dbReference type="GO" id="GO:0016787">
    <property type="term" value="F:hydrolase activity"/>
    <property type="evidence" value="ECO:0007669"/>
    <property type="project" value="UniProtKB-KW"/>
</dbReference>
<sequence>MPHFTSSDGVSIYYEDAGSGLPVLCLSGLTRNARDFDFVAPQLAGVRMIRMDYRGRGRSDHAADYHSYSLQREAQDALELLDHLGIDKVAILGTSRGGMIAMGLAMGAKDRLLGVCLNDIGPVLEGSGIADILTYLGVQPDFRNFDEMARARKAAMAEKFPGVPLERWREEVARTHVETPEGVRLSYDPKLRDAVVEASTTAPDLWPYFDAIAPLPCAVIHGANSDLLSFQTVEEMKRRNPDLIVAHVADRAHVPFLDEPEAQAAIGDWLQCLSKGEPA</sequence>
<dbReference type="SUPFAM" id="SSF53474">
    <property type="entry name" value="alpha/beta-Hydrolases"/>
    <property type="match status" value="1"/>
</dbReference>
<evidence type="ECO:0000259" key="1">
    <source>
        <dbReference type="Pfam" id="PF12697"/>
    </source>
</evidence>
<dbReference type="InterPro" id="IPR050471">
    <property type="entry name" value="AB_hydrolase"/>
</dbReference>
<keyword evidence="3" id="KW-1185">Reference proteome</keyword>
<dbReference type="AlphaFoldDB" id="A0A6L8LVH1"/>
<dbReference type="Gene3D" id="3.40.50.1820">
    <property type="entry name" value="alpha/beta hydrolase"/>
    <property type="match status" value="1"/>
</dbReference>
<comment type="caution">
    <text evidence="2">The sequence shown here is derived from an EMBL/GenBank/DDBJ whole genome shotgun (WGS) entry which is preliminary data.</text>
</comment>
<dbReference type="RefSeq" id="WP_160975049.1">
    <property type="nucleotide sequence ID" value="NZ_WWEN01000009.1"/>
</dbReference>
<evidence type="ECO:0000313" key="3">
    <source>
        <dbReference type="Proteomes" id="UP000479043"/>
    </source>
</evidence>
<dbReference type="InterPro" id="IPR000073">
    <property type="entry name" value="AB_hydrolase_1"/>
</dbReference>
<feature type="domain" description="AB hydrolase-1" evidence="1">
    <location>
        <begin position="23"/>
        <end position="265"/>
    </location>
</feature>
<reference evidence="2 3" key="1">
    <citation type="submission" date="2020-01" db="EMBL/GenBank/DDBJ databases">
        <authorList>
            <person name="Chen S."/>
        </authorList>
    </citation>
    <scope>NUCLEOTIDE SEQUENCE [LARGE SCALE GENOMIC DNA]</scope>
    <source>
        <strain evidence="2 3">GS-10</strain>
    </source>
</reference>
<dbReference type="InterPro" id="IPR029058">
    <property type="entry name" value="AB_hydrolase_fold"/>
</dbReference>